<evidence type="ECO:0000313" key="1">
    <source>
        <dbReference type="EMBL" id="GFO31549.1"/>
    </source>
</evidence>
<name>A0AAV4CFT7_9GAST</name>
<accession>A0AAV4CFT7</accession>
<comment type="caution">
    <text evidence="1">The sequence shown here is derived from an EMBL/GenBank/DDBJ whole genome shotgun (WGS) entry which is preliminary data.</text>
</comment>
<evidence type="ECO:0000313" key="2">
    <source>
        <dbReference type="Proteomes" id="UP000735302"/>
    </source>
</evidence>
<reference evidence="1 2" key="1">
    <citation type="journal article" date="2021" name="Elife">
        <title>Chloroplast acquisition without the gene transfer in kleptoplastic sea slugs, Plakobranchus ocellatus.</title>
        <authorList>
            <person name="Maeda T."/>
            <person name="Takahashi S."/>
            <person name="Yoshida T."/>
            <person name="Shimamura S."/>
            <person name="Takaki Y."/>
            <person name="Nagai Y."/>
            <person name="Toyoda A."/>
            <person name="Suzuki Y."/>
            <person name="Arimoto A."/>
            <person name="Ishii H."/>
            <person name="Satoh N."/>
            <person name="Nishiyama T."/>
            <person name="Hasebe M."/>
            <person name="Maruyama T."/>
            <person name="Minagawa J."/>
            <person name="Obokata J."/>
            <person name="Shigenobu S."/>
        </authorList>
    </citation>
    <scope>NUCLEOTIDE SEQUENCE [LARGE SCALE GENOMIC DNA]</scope>
</reference>
<dbReference type="AlphaFoldDB" id="A0AAV4CFT7"/>
<gene>
    <name evidence="1" type="ORF">PoB_005805400</name>
</gene>
<keyword evidence="2" id="KW-1185">Reference proteome</keyword>
<organism evidence="1 2">
    <name type="scientific">Plakobranchus ocellatus</name>
    <dbReference type="NCBI Taxonomy" id="259542"/>
    <lineage>
        <taxon>Eukaryota</taxon>
        <taxon>Metazoa</taxon>
        <taxon>Spiralia</taxon>
        <taxon>Lophotrochozoa</taxon>
        <taxon>Mollusca</taxon>
        <taxon>Gastropoda</taxon>
        <taxon>Heterobranchia</taxon>
        <taxon>Euthyneura</taxon>
        <taxon>Panpulmonata</taxon>
        <taxon>Sacoglossa</taxon>
        <taxon>Placobranchoidea</taxon>
        <taxon>Plakobranchidae</taxon>
        <taxon>Plakobranchus</taxon>
    </lineage>
</organism>
<sequence>MAGSDIAQEQGSSTSVSCSMAQLGEWYFQRRLVDVSIGWAYPQLAGDLGAKYDPSRVHGKSPGGRSESYLHKKKLSLRICKSNPGIRLSREWPSFSHELSDHKHVSVTALTGHRANPLITPPISCWEKLMEQKDDNLLLVDSHP</sequence>
<dbReference type="Proteomes" id="UP000735302">
    <property type="component" value="Unassembled WGS sequence"/>
</dbReference>
<proteinExistence type="predicted"/>
<dbReference type="EMBL" id="BLXT01006409">
    <property type="protein sequence ID" value="GFO31549.1"/>
    <property type="molecule type" value="Genomic_DNA"/>
</dbReference>
<protein>
    <submittedName>
        <fullName evidence="1">Uncharacterized protein</fullName>
    </submittedName>
</protein>